<dbReference type="Proteomes" id="UP000887013">
    <property type="component" value="Unassembled WGS sequence"/>
</dbReference>
<accession>A0A8X6QRW6</accession>
<dbReference type="AlphaFoldDB" id="A0A8X6QRW6"/>
<comment type="caution">
    <text evidence="1">The sequence shown here is derived from an EMBL/GenBank/DDBJ whole genome shotgun (WGS) entry which is preliminary data.</text>
</comment>
<evidence type="ECO:0000313" key="2">
    <source>
        <dbReference type="Proteomes" id="UP000887013"/>
    </source>
</evidence>
<evidence type="ECO:0000313" key="1">
    <source>
        <dbReference type="EMBL" id="GFU41215.1"/>
    </source>
</evidence>
<proteinExistence type="predicted"/>
<dbReference type="OrthoDB" id="6434230at2759"/>
<sequence>MVEGRNFISFSGHKSLIYAFKQKEDKCFPRQLRQLDLIGQFTTDIQYLKGLENVADALSRIHISTITTPCVSDFKKMTEEQRKGSQL</sequence>
<gene>
    <name evidence="1" type="primary">pol_783</name>
    <name evidence="1" type="ORF">NPIL_661841</name>
</gene>
<name>A0A8X6QRW6_NEPPI</name>
<protein>
    <submittedName>
        <fullName evidence="1">Pro-Pol polyprotein</fullName>
    </submittedName>
</protein>
<organism evidence="1 2">
    <name type="scientific">Nephila pilipes</name>
    <name type="common">Giant wood spider</name>
    <name type="synonym">Nephila maculata</name>
    <dbReference type="NCBI Taxonomy" id="299642"/>
    <lineage>
        <taxon>Eukaryota</taxon>
        <taxon>Metazoa</taxon>
        <taxon>Ecdysozoa</taxon>
        <taxon>Arthropoda</taxon>
        <taxon>Chelicerata</taxon>
        <taxon>Arachnida</taxon>
        <taxon>Araneae</taxon>
        <taxon>Araneomorphae</taxon>
        <taxon>Entelegynae</taxon>
        <taxon>Araneoidea</taxon>
        <taxon>Nephilidae</taxon>
        <taxon>Nephila</taxon>
    </lineage>
</organism>
<dbReference type="EMBL" id="BMAW01035805">
    <property type="protein sequence ID" value="GFU41215.1"/>
    <property type="molecule type" value="Genomic_DNA"/>
</dbReference>
<reference evidence="1" key="1">
    <citation type="submission" date="2020-08" db="EMBL/GenBank/DDBJ databases">
        <title>Multicomponent nature underlies the extraordinary mechanical properties of spider dragline silk.</title>
        <authorList>
            <person name="Kono N."/>
            <person name="Nakamura H."/>
            <person name="Mori M."/>
            <person name="Yoshida Y."/>
            <person name="Ohtoshi R."/>
            <person name="Malay A.D."/>
            <person name="Moran D.A.P."/>
            <person name="Tomita M."/>
            <person name="Numata K."/>
            <person name="Arakawa K."/>
        </authorList>
    </citation>
    <scope>NUCLEOTIDE SEQUENCE</scope>
</reference>
<keyword evidence="2" id="KW-1185">Reference proteome</keyword>